<dbReference type="Proteomes" id="UP000245252">
    <property type="component" value="Unassembled WGS sequence"/>
</dbReference>
<dbReference type="RefSeq" id="WP_109460592.1">
    <property type="nucleotide sequence ID" value="NZ_QFBC01000013.1"/>
</dbReference>
<dbReference type="InterPro" id="IPR052572">
    <property type="entry name" value="UPF0153_domain"/>
</dbReference>
<organism evidence="1 2">
    <name type="scientific">Metarhizobium album</name>
    <dbReference type="NCBI Taxonomy" id="2182425"/>
    <lineage>
        <taxon>Bacteria</taxon>
        <taxon>Pseudomonadati</taxon>
        <taxon>Pseudomonadota</taxon>
        <taxon>Alphaproteobacteria</taxon>
        <taxon>Hyphomicrobiales</taxon>
        <taxon>Rhizobiaceae</taxon>
        <taxon>Metarhizobium</taxon>
    </lineage>
</organism>
<evidence type="ECO:0008006" key="3">
    <source>
        <dbReference type="Google" id="ProtNLM"/>
    </source>
</evidence>
<dbReference type="PANTHER" id="PTHR36931">
    <property type="entry name" value="UPF0153 PROTEIN YEIW"/>
    <property type="match status" value="1"/>
</dbReference>
<comment type="caution">
    <text evidence="1">The sequence shown here is derived from an EMBL/GenBank/DDBJ whole genome shotgun (WGS) entry which is preliminary data.</text>
</comment>
<accession>A0A2U2DKF9</accession>
<evidence type="ECO:0000313" key="2">
    <source>
        <dbReference type="Proteomes" id="UP000245252"/>
    </source>
</evidence>
<sequence length="137" mass="15055">MIAPHKTITARSCGTCTLCCRLPEIEEFDKPANIPCRHCMPGTGCAIYADRPSGCRDFFCLWMSDPDLPDEWEPAQSNLMICRHGQQMTVLVDPEHPDVWKAEPYASGLNAMAKKAATSGGYVIVFVGDEIVKIPPA</sequence>
<proteinExistence type="predicted"/>
<dbReference type="OrthoDB" id="7202843at2"/>
<dbReference type="EMBL" id="QFBC01000013">
    <property type="protein sequence ID" value="PWE53795.1"/>
    <property type="molecule type" value="Genomic_DNA"/>
</dbReference>
<name>A0A2U2DKF9_9HYPH</name>
<protein>
    <recommendedName>
        <fullName evidence="3">Zinc/iron-chelating domain-containing protein</fullName>
    </recommendedName>
</protein>
<reference evidence="1 2" key="1">
    <citation type="submission" date="2018-05" db="EMBL/GenBank/DDBJ databases">
        <title>The draft genome of strain NS-104.</title>
        <authorList>
            <person name="Hang P."/>
            <person name="Jiang J."/>
        </authorList>
    </citation>
    <scope>NUCLEOTIDE SEQUENCE [LARGE SCALE GENOMIC DNA]</scope>
    <source>
        <strain evidence="1 2">NS-104</strain>
    </source>
</reference>
<evidence type="ECO:0000313" key="1">
    <source>
        <dbReference type="EMBL" id="PWE53795.1"/>
    </source>
</evidence>
<dbReference type="AlphaFoldDB" id="A0A2U2DKF9"/>
<gene>
    <name evidence="1" type="ORF">DEM27_22985</name>
</gene>
<dbReference type="PANTHER" id="PTHR36931:SF1">
    <property type="entry name" value="UPF0153 PROTEIN YEIW"/>
    <property type="match status" value="1"/>
</dbReference>
<keyword evidence="2" id="KW-1185">Reference proteome</keyword>